<gene>
    <name evidence="8" type="ORF">CASFOL_015657</name>
</gene>
<protein>
    <recommendedName>
        <fullName evidence="6">Copper transport protein</fullName>
    </recommendedName>
</protein>
<keyword evidence="6" id="KW-0186">Copper</keyword>
<dbReference type="GO" id="GO:0016020">
    <property type="term" value="C:membrane"/>
    <property type="evidence" value="ECO:0007669"/>
    <property type="project" value="UniProtKB-SubCell"/>
</dbReference>
<evidence type="ECO:0000256" key="2">
    <source>
        <dbReference type="ARBA" id="ARBA00022692"/>
    </source>
</evidence>
<comment type="subcellular location">
    <subcellularLocation>
        <location evidence="6">Membrane</location>
        <topology evidence="6">Multi-pass membrane protein</topology>
    </subcellularLocation>
</comment>
<comment type="caution">
    <text evidence="8">The sequence shown here is derived from an EMBL/GenBank/DDBJ whole genome shotgun (WGS) entry which is preliminary data.</text>
</comment>
<proteinExistence type="inferred from homology"/>
<evidence type="ECO:0000313" key="8">
    <source>
        <dbReference type="EMBL" id="KAL3640689.1"/>
    </source>
</evidence>
<reference evidence="9" key="1">
    <citation type="journal article" date="2024" name="IScience">
        <title>Strigolactones Initiate the Formation of Haustorium-like Structures in Castilleja.</title>
        <authorList>
            <person name="Buerger M."/>
            <person name="Peterson D."/>
            <person name="Chory J."/>
        </authorList>
    </citation>
    <scope>NUCLEOTIDE SEQUENCE [LARGE SCALE GENOMIC DNA]</scope>
</reference>
<keyword evidence="6" id="KW-0813">Transport</keyword>
<sequence length="148" mass="16182">MDLKPFPTRHNTFSGPQAQPQPPGAAHSHHRSFFHLAFYWGIEAQFLFNNWPDNSSGMYALALIFVFTLAIVVEFLTSLNLVKPGSTRAGTVFFQAGVNAIRAGFAYMVILAVMSYNGGVFIAALLGHAVGYVVFGSKIAKKETRPNT</sequence>
<name>A0ABD3DI17_9LAMI</name>
<dbReference type="GO" id="GO:0005375">
    <property type="term" value="F:copper ion transmembrane transporter activity"/>
    <property type="evidence" value="ECO:0007669"/>
    <property type="project" value="UniProtKB-UniRule"/>
</dbReference>
<keyword evidence="4 6" id="KW-1133">Transmembrane helix</keyword>
<accession>A0ABD3DI17</accession>
<dbReference type="EMBL" id="JAVIJP010000017">
    <property type="protein sequence ID" value="KAL3640689.1"/>
    <property type="molecule type" value="Genomic_DNA"/>
</dbReference>
<keyword evidence="5 6" id="KW-0472">Membrane</keyword>
<feature type="transmembrane region" description="Helical" evidence="6">
    <location>
        <begin position="116"/>
        <end position="135"/>
    </location>
</feature>
<keyword evidence="9" id="KW-1185">Reference proteome</keyword>
<evidence type="ECO:0000256" key="7">
    <source>
        <dbReference type="SAM" id="MobiDB-lite"/>
    </source>
</evidence>
<keyword evidence="6" id="KW-0406">Ion transport</keyword>
<keyword evidence="2 6" id="KW-0812">Transmembrane</keyword>
<comment type="similarity">
    <text evidence="1 6">Belongs to the copper transporter (Ctr) (TC 1.A.56) family. SLC31A subfamily.</text>
</comment>
<organism evidence="8 9">
    <name type="scientific">Castilleja foliolosa</name>
    <dbReference type="NCBI Taxonomy" id="1961234"/>
    <lineage>
        <taxon>Eukaryota</taxon>
        <taxon>Viridiplantae</taxon>
        <taxon>Streptophyta</taxon>
        <taxon>Embryophyta</taxon>
        <taxon>Tracheophyta</taxon>
        <taxon>Spermatophyta</taxon>
        <taxon>Magnoliopsida</taxon>
        <taxon>eudicotyledons</taxon>
        <taxon>Gunneridae</taxon>
        <taxon>Pentapetalae</taxon>
        <taxon>asterids</taxon>
        <taxon>lamiids</taxon>
        <taxon>Lamiales</taxon>
        <taxon>Orobanchaceae</taxon>
        <taxon>Pedicularideae</taxon>
        <taxon>Castillejinae</taxon>
        <taxon>Castilleja</taxon>
    </lineage>
</organism>
<dbReference type="AlphaFoldDB" id="A0ABD3DI17"/>
<evidence type="ECO:0000256" key="4">
    <source>
        <dbReference type="ARBA" id="ARBA00022989"/>
    </source>
</evidence>
<evidence type="ECO:0000313" key="9">
    <source>
        <dbReference type="Proteomes" id="UP001632038"/>
    </source>
</evidence>
<dbReference type="Proteomes" id="UP001632038">
    <property type="component" value="Unassembled WGS sequence"/>
</dbReference>
<feature type="region of interest" description="Disordered" evidence="7">
    <location>
        <begin position="1"/>
        <end position="27"/>
    </location>
</feature>
<feature type="transmembrane region" description="Helical" evidence="6">
    <location>
        <begin position="89"/>
        <end position="110"/>
    </location>
</feature>
<keyword evidence="3 6" id="KW-0187">Copper transport</keyword>
<evidence type="ECO:0000256" key="5">
    <source>
        <dbReference type="ARBA" id="ARBA00023136"/>
    </source>
</evidence>
<feature type="transmembrane region" description="Helical" evidence="6">
    <location>
        <begin position="57"/>
        <end position="77"/>
    </location>
</feature>
<dbReference type="Pfam" id="PF04145">
    <property type="entry name" value="Ctr"/>
    <property type="match status" value="2"/>
</dbReference>
<dbReference type="PANTHER" id="PTHR12483">
    <property type="entry name" value="SOLUTE CARRIER FAMILY 31 COPPER TRANSPORTERS"/>
    <property type="match status" value="1"/>
</dbReference>
<evidence type="ECO:0000256" key="6">
    <source>
        <dbReference type="RuleBase" id="RU367022"/>
    </source>
</evidence>
<evidence type="ECO:0000256" key="1">
    <source>
        <dbReference type="ARBA" id="ARBA00006921"/>
    </source>
</evidence>
<dbReference type="PANTHER" id="PTHR12483:SF94">
    <property type="entry name" value="COPPER TRANSPORTER 4"/>
    <property type="match status" value="1"/>
</dbReference>
<dbReference type="InterPro" id="IPR007274">
    <property type="entry name" value="Cop_transporter"/>
</dbReference>
<evidence type="ECO:0000256" key="3">
    <source>
        <dbReference type="ARBA" id="ARBA00022796"/>
    </source>
</evidence>